<reference evidence="1" key="1">
    <citation type="submission" date="2020-08" db="EMBL/GenBank/DDBJ databases">
        <title>Genome public.</title>
        <authorList>
            <person name="Liu C."/>
            <person name="Sun Q."/>
        </authorList>
    </citation>
    <scope>NUCLEOTIDE SEQUENCE</scope>
    <source>
        <strain evidence="1">NSJ-28</strain>
    </source>
</reference>
<dbReference type="Proteomes" id="UP000606499">
    <property type="component" value="Unassembled WGS sequence"/>
</dbReference>
<proteinExistence type="predicted"/>
<protein>
    <submittedName>
        <fullName evidence="1">YbjN domain-containing protein</fullName>
    </submittedName>
</protein>
<accession>A0A923RVW4</accession>
<sequence>MYIEDIAQVYEEEELNFATDEEEQRIRFKMNTKVSPDVSFTARIVNETTALFTTILPMNIPEAKRDAVALYLNRANWGLLLGNFEMDPNDGELCYRVAGCFEENEPLADEIVRRMTYVGFNMFDKYVPGVFAIVYGNKGPVEAYEEIEAAEREAQAE</sequence>
<organism evidence="1 2">
    <name type="scientific">Agathobaculum faecis</name>
    <dbReference type="NCBI Taxonomy" id="2763013"/>
    <lineage>
        <taxon>Bacteria</taxon>
        <taxon>Bacillati</taxon>
        <taxon>Bacillota</taxon>
        <taxon>Clostridia</taxon>
        <taxon>Eubacteriales</taxon>
        <taxon>Butyricicoccaceae</taxon>
        <taxon>Agathobaculum</taxon>
    </lineage>
</organism>
<dbReference type="Pfam" id="PF10722">
    <property type="entry name" value="YbjN"/>
    <property type="match status" value="1"/>
</dbReference>
<keyword evidence="2" id="KW-1185">Reference proteome</keyword>
<evidence type="ECO:0000313" key="1">
    <source>
        <dbReference type="EMBL" id="MBC5724591.1"/>
    </source>
</evidence>
<dbReference type="AlphaFoldDB" id="A0A923RVW4"/>
<dbReference type="EMBL" id="JACOPL010000003">
    <property type="protein sequence ID" value="MBC5724591.1"/>
    <property type="molecule type" value="Genomic_DNA"/>
</dbReference>
<comment type="caution">
    <text evidence="1">The sequence shown here is derived from an EMBL/GenBank/DDBJ whole genome shotgun (WGS) entry which is preliminary data.</text>
</comment>
<gene>
    <name evidence="1" type="ORF">H8S45_03845</name>
</gene>
<dbReference type="InterPro" id="IPR019660">
    <property type="entry name" value="Put_sensory_transdc_reg_YbjN"/>
</dbReference>
<dbReference type="RefSeq" id="WP_054326870.1">
    <property type="nucleotide sequence ID" value="NZ_JACOPL010000003.1"/>
</dbReference>
<evidence type="ECO:0000313" key="2">
    <source>
        <dbReference type="Proteomes" id="UP000606499"/>
    </source>
</evidence>
<name>A0A923RVW4_9FIRM</name>